<sequence>MIGEGARLMICEQRANSAASASSSSSSFEECPDPATVALHDLQECRHVVKCLSNRTRPLSEEEIECLNTILRTHQEVCLEFSIPERPTAPLNIENVPIGSRIKMIQQFINKLEYNHTNQNYFNLSKARPYSRVMDTAKKILRDCLPIKCLEAVFLGMYLTNKMDDIERIPVSFKSKFGGKVYRHIILAVHHIPSGKYGAIGLSRKSNLMYKDLKYESMTDLLEEFKSAYEDLYQQVLKIWVGLPVPSDEFSYSPICWRYFCFRGSSWQRMTKSLESDISNSKRLFSKWLVQPGIQKDEGGGSPEQEPPEKKEKAK</sequence>
<dbReference type="Proteomes" id="UP000316726">
    <property type="component" value="Chromosome 12"/>
</dbReference>
<organism evidence="3 4">
    <name type="scientific">Chloropicon primus</name>
    <dbReference type="NCBI Taxonomy" id="1764295"/>
    <lineage>
        <taxon>Eukaryota</taxon>
        <taxon>Viridiplantae</taxon>
        <taxon>Chlorophyta</taxon>
        <taxon>Chloropicophyceae</taxon>
        <taxon>Chloropicales</taxon>
        <taxon>Chloropicaceae</taxon>
        <taxon>Chloropicon</taxon>
    </lineage>
</organism>
<reference evidence="3 4" key="1">
    <citation type="submission" date="2018-07" db="EMBL/GenBank/DDBJ databases">
        <title>The complete nuclear genome of the prasinophyte Chloropicon primus (CCMP1205).</title>
        <authorList>
            <person name="Pombert J.-F."/>
            <person name="Otis C."/>
            <person name="Turmel M."/>
            <person name="Lemieux C."/>
        </authorList>
    </citation>
    <scope>NUCLEOTIDE SEQUENCE [LARGE SCALE GENOMIC DNA]</scope>
    <source>
        <strain evidence="3 4">CCMP1205</strain>
    </source>
</reference>
<evidence type="ECO:0000256" key="2">
    <source>
        <dbReference type="SAM" id="MobiDB-lite"/>
    </source>
</evidence>
<feature type="active site" evidence="1">
    <location>
        <position position="184"/>
    </location>
</feature>
<dbReference type="OrthoDB" id="9974232at2759"/>
<evidence type="ECO:0000313" key="4">
    <source>
        <dbReference type="Proteomes" id="UP000316726"/>
    </source>
</evidence>
<dbReference type="Pfam" id="PF14822">
    <property type="entry name" value="Vasohibin"/>
    <property type="match status" value="1"/>
</dbReference>
<dbReference type="AlphaFoldDB" id="A0A5B8MUS1"/>
<feature type="active site" evidence="1">
    <location>
        <position position="203"/>
    </location>
</feature>
<evidence type="ECO:0000313" key="3">
    <source>
        <dbReference type="EMBL" id="QDZ24061.1"/>
    </source>
</evidence>
<dbReference type="PANTHER" id="PTHR15750:SF2">
    <property type="entry name" value="VASOHIBIN"/>
    <property type="match status" value="1"/>
</dbReference>
<feature type="region of interest" description="Disordered" evidence="2">
    <location>
        <begin position="291"/>
        <end position="315"/>
    </location>
</feature>
<dbReference type="InterPro" id="IPR028131">
    <property type="entry name" value="VASH1"/>
</dbReference>
<keyword evidence="4" id="KW-1185">Reference proteome</keyword>
<dbReference type="GO" id="GO:0005737">
    <property type="term" value="C:cytoplasm"/>
    <property type="evidence" value="ECO:0007669"/>
    <property type="project" value="InterPro"/>
</dbReference>
<gene>
    <name evidence="3" type="ORF">A3770_12p65790</name>
</gene>
<dbReference type="EMBL" id="CP031045">
    <property type="protein sequence ID" value="QDZ24061.1"/>
    <property type="molecule type" value="Genomic_DNA"/>
</dbReference>
<evidence type="ECO:0008006" key="5">
    <source>
        <dbReference type="Google" id="ProtNLM"/>
    </source>
</evidence>
<proteinExistence type="predicted"/>
<dbReference type="PANTHER" id="PTHR15750">
    <property type="entry name" value="VASOHIBIN-1-LIKE ISOFORM X2"/>
    <property type="match status" value="1"/>
</dbReference>
<accession>A0A5B8MUS1</accession>
<evidence type="ECO:0000256" key="1">
    <source>
        <dbReference type="PIRSR" id="PIRSR628131-1"/>
    </source>
</evidence>
<feature type="active site" evidence="1">
    <location>
        <position position="149"/>
    </location>
</feature>
<name>A0A5B8MUS1_9CHLO</name>
<dbReference type="STRING" id="1764295.A0A5B8MUS1"/>
<protein>
    <recommendedName>
        <fullName evidence="5">Vasohibin-like protein</fullName>
    </recommendedName>
</protein>